<evidence type="ECO:0000313" key="1">
    <source>
        <dbReference type="EMBL" id="KAI0047196.1"/>
    </source>
</evidence>
<organism evidence="1 2">
    <name type="scientific">Auriscalpium vulgare</name>
    <dbReference type="NCBI Taxonomy" id="40419"/>
    <lineage>
        <taxon>Eukaryota</taxon>
        <taxon>Fungi</taxon>
        <taxon>Dikarya</taxon>
        <taxon>Basidiomycota</taxon>
        <taxon>Agaricomycotina</taxon>
        <taxon>Agaricomycetes</taxon>
        <taxon>Russulales</taxon>
        <taxon>Auriscalpiaceae</taxon>
        <taxon>Auriscalpium</taxon>
    </lineage>
</organism>
<keyword evidence="2" id="KW-1185">Reference proteome</keyword>
<comment type="caution">
    <text evidence="1">The sequence shown here is derived from an EMBL/GenBank/DDBJ whole genome shotgun (WGS) entry which is preliminary data.</text>
</comment>
<gene>
    <name evidence="1" type="ORF">FA95DRAFT_1606289</name>
</gene>
<reference evidence="1" key="2">
    <citation type="journal article" date="2022" name="New Phytol.">
        <title>Evolutionary transition to the ectomycorrhizal habit in the genomes of a hyperdiverse lineage of mushroom-forming fungi.</title>
        <authorList>
            <person name="Looney B."/>
            <person name="Miyauchi S."/>
            <person name="Morin E."/>
            <person name="Drula E."/>
            <person name="Courty P.E."/>
            <person name="Kohler A."/>
            <person name="Kuo A."/>
            <person name="LaButti K."/>
            <person name="Pangilinan J."/>
            <person name="Lipzen A."/>
            <person name="Riley R."/>
            <person name="Andreopoulos W."/>
            <person name="He G."/>
            <person name="Johnson J."/>
            <person name="Nolan M."/>
            <person name="Tritt A."/>
            <person name="Barry K.W."/>
            <person name="Grigoriev I.V."/>
            <person name="Nagy L.G."/>
            <person name="Hibbett D."/>
            <person name="Henrissat B."/>
            <person name="Matheny P.B."/>
            <person name="Labbe J."/>
            <person name="Martin F.M."/>
        </authorList>
    </citation>
    <scope>NUCLEOTIDE SEQUENCE</scope>
    <source>
        <strain evidence="1">FP105234-sp</strain>
    </source>
</reference>
<sequence>MTDWRDPLVIAKTDGSFLLDKIVLTREPDTAPIPPEAFLKLLHVLAGLVVWEVLKTCDYEFNVFRGKCAYRWTIWVHLGYRLSTVMVLAILVVQKDFTGLTDCRAWDTAVYVFGFGTRVVLMLLRIVAIWNWNMFIVAISSLVWLMSIGLNIWYLVIVRSTYQPAVKRMPPGQNQECLAQHRGHRSVRHVSSHCNARWHRQTPAQLGNKRTMARALPAGASLRTLSCAFWLTEKKGLAWLALAVVAEVPAVCRAHTVEFKRTPGTWCALSPFDVTFSSRDGLQMFEIVTLVAISIGATRMYRVLSNYRPLTALSPYQITDDRVRIEQLSVTYRDDGTLVRDLSFGGAVPMVCVDVSIKGEQGGTGETLSAAM</sequence>
<proteinExistence type="predicted"/>
<dbReference type="EMBL" id="MU275909">
    <property type="protein sequence ID" value="KAI0047196.1"/>
    <property type="molecule type" value="Genomic_DNA"/>
</dbReference>
<name>A0ACB8RTV0_9AGAM</name>
<evidence type="ECO:0000313" key="2">
    <source>
        <dbReference type="Proteomes" id="UP000814033"/>
    </source>
</evidence>
<reference evidence="1" key="1">
    <citation type="submission" date="2021-02" db="EMBL/GenBank/DDBJ databases">
        <authorList>
            <consortium name="DOE Joint Genome Institute"/>
            <person name="Ahrendt S."/>
            <person name="Looney B.P."/>
            <person name="Miyauchi S."/>
            <person name="Morin E."/>
            <person name="Drula E."/>
            <person name="Courty P.E."/>
            <person name="Chicoki N."/>
            <person name="Fauchery L."/>
            <person name="Kohler A."/>
            <person name="Kuo A."/>
            <person name="Labutti K."/>
            <person name="Pangilinan J."/>
            <person name="Lipzen A."/>
            <person name="Riley R."/>
            <person name="Andreopoulos W."/>
            <person name="He G."/>
            <person name="Johnson J."/>
            <person name="Barry K.W."/>
            <person name="Grigoriev I.V."/>
            <person name="Nagy L."/>
            <person name="Hibbett D."/>
            <person name="Henrissat B."/>
            <person name="Matheny P.B."/>
            <person name="Labbe J."/>
            <person name="Martin F."/>
        </authorList>
    </citation>
    <scope>NUCLEOTIDE SEQUENCE</scope>
    <source>
        <strain evidence="1">FP105234-sp</strain>
    </source>
</reference>
<protein>
    <submittedName>
        <fullName evidence="1">Uncharacterized protein</fullName>
    </submittedName>
</protein>
<accession>A0ACB8RTV0</accession>
<dbReference type="Proteomes" id="UP000814033">
    <property type="component" value="Unassembled WGS sequence"/>
</dbReference>